<evidence type="ECO:0000256" key="1">
    <source>
        <dbReference type="SAM" id="Coils"/>
    </source>
</evidence>
<dbReference type="PATRIC" id="fig|1276257.3.peg.822"/>
<dbReference type="OrthoDB" id="27869at544448"/>
<evidence type="ECO:0000313" key="3">
    <source>
        <dbReference type="Proteomes" id="UP000019265"/>
    </source>
</evidence>
<feature type="coiled-coil region" evidence="1">
    <location>
        <begin position="2091"/>
        <end position="2138"/>
    </location>
</feature>
<keyword evidence="3" id="KW-1185">Reference proteome</keyword>
<reference evidence="2 3" key="1">
    <citation type="journal article" date="2014" name="Genome Biol. Evol.">
        <title>Molecular evolution of the substrate utilization strategies and putative virulence factors in mosquito-associated Spiroplasma species.</title>
        <authorList>
            <person name="Chang T.H."/>
            <person name="Lo W.S."/>
            <person name="Ku C."/>
            <person name="Chen L.L."/>
            <person name="Kuo C.H."/>
        </authorList>
    </citation>
    <scope>NUCLEOTIDE SEQUENCE [LARGE SCALE GENOMIC DNA]</scope>
    <source>
        <strain evidence="2">Ar-1343</strain>
    </source>
</reference>
<proteinExistence type="predicted"/>
<protein>
    <submittedName>
        <fullName evidence="2">Uncharacterized protein</fullName>
    </submittedName>
</protein>
<dbReference type="KEGG" id="ssab:SSABA_v1c08100"/>
<dbReference type="STRING" id="1276257.SSABA_v1c08100"/>
<sequence>MKSSFVKSYTKVKLKENDSLDTPKVSLREIKWPVEEPWKINNSRYHKLYLNWMEKVEFLHILNNKNISKIKIQNLKPSQLTKLQNSHNDMAFSINKMAKLLKLSNSFLVAYVDYLNSSFTSAGELFDTTANYKNRRIKFQDIKGPITEPSKILCRKYQKVFIEWLELINDLKKINNHNITMIRSGEWEVLKIRRESNLYNQKVIKVNEIAEFLQLASNFIVAKVDYLNEDYINNKAQIDTTVVDKSNEIDFDSIVGPIYDPSRVNNHKYQRMYSYWLEEINNLKILHNRNIDLITDGLVSEQKIRKIQNEYNYLVKDVNDVCEELRLADRYLVAKIDYFSNVYGKKYYQEDSEDSAQIKFSNEAGVPFIDKTDSEEFDLSDGNFANKMEAYEIIHKKVIRNIQDTQNVLDDFVGFEEYTIEDRDDLEVTIPSTELKTTAPNDLAFPIDTIEDTITNDEFNFNWKNVKSKMKEAKSADAVDEVIKEQALFDWNGNPVFDSQKLQLTSKNALDKLDINNVYDQNFELLFADDKDLPCGYSLFNWLGDQVYDEQGNKLPVQLEKLTEVENQIIEPTETLMEKKSIKLYDWHGNPVFDINGKQLENDGQITEILETEIFDINGHILNSREEKFPHSFALFNYEGFKVWDILKSDKNIKDLKGTPAVQYYQAVDKKLPGSSTEMEIQEANKKLVSLERPMFDAGILLFDKKGEPVFDINKQPLQTNGDLLKLDYINIFDKKGKRIHKKNKAVQLFDINNNLVIDSSGKPLTKIVEVAVNDKRLIKFEKNNAFEDGTLLFNEYGKPVFDENRDQLVVSSDLEKLDESLVFDKKGKPFFENRQEKNLGLALFNKSGEQVYDYFGAIIKTDILEVGDPKFVPVEIENFVEKEFKEPEPENIDLSEVSLEENSFEENLEFTRTEEPVMAPMGTILFTKKGKLVFDVDGQVLQVSQKLKSITSGDVFDSSFRLVFDESKKVLDKSLYNFAQEKVFDKNGDPVLEFRKIIDENSQLLNVEGIQLFKGKKQPLLVSDNLEEIDWSEVVDKKGKQPYLSKNHLNLARVTFTKSKVQVTDLNGQKLNYDEVKIQKLKETPNLDVLTNPEYKEVVIKTPIAKIGTPIFTKDGKPVFDENKNQLVTTSNLKISDVVFDSKNRILFDMDDIDSDKSLFDKNGIQLFKANGKPVTKEETLKLRVDQIKTATKPNGEEVQFITTPVIEDGQLLFTKSGKPVFDSNRKQLLSSKTLDVVPETIYDKKGRVLILGDDKTLVTEDGSVAFDDKGQQKVFKQPIINFVNEIKTELNPEIEKDEIKNTDSEKTNSDEFDFHETIPESVELSEEKDGEFENDLESEVDEESEVELTNIASPKEIFVESPIVPMGTEIFTRQGKQAFDSKGFKLKVTKETLIITKTIYNENGEVLLDANNKDTNLSLFSKDGELIYDSTGKIIKKLEKLVINSDLINSELDENGNKIEYILEPILEKGQPLFTKNGEQVFDEKNNPLLMSGTIEPIRGNIFNSKGDNLLKDPQNFNNGKALYSKMGKLVIDFTGTPVTQKKLLISQTDFEEKLENQSIKEVYPEETKEQKNQEINSLTEDLDLVKVIVKNPVAKIGEKIFTKDGRPVFKSNGEPLLSTSSLKINEPVFDENSELLFKPEESNVDKSLFDSKGTLIFKASGKPVIEEKTIEVFRDEIKVATKPNGEEVKYVKTQVVGVGEPLFTKLGTPAFNEKGERIITSKDLVSFTGEVYNESGEIVTFEKDKSLVTKDGVAAFDEKGKQITLKNPVIKIIEDDFENFIEKLPEDDHINDSIDQLPKEIEEKISTPILDRDLTEKVSPELLVANDSFKVATPIEQSEKPLLFVPDEKPQMKNMDDQNITFENPNNNSDSNLANNKDIIVSFKPVVAVGTKLFDENQNPVFDETGKQMQITFDYQPKIGNRFDEFGNKISKLNQDNFDKKLFDQFGRQVVDEFGNIELIKENINEATFKDQASISENYDFIEMPISKLGTKLYGENNQPVFYSDGNQVILNSYDDLIDYTNIYDIDGELYLEKYLNKKLFDKDENKVVNDFGKIIKTTIAIKKVSLKEKENFEDKNQFTEPTISRPADSMENANKQIENLKEQLNSLQNANEKYKNENQEVSSLKNLQNDYEDDYNLDLKYVADSKFINDNNELYNGSVSRRFEPKPAEFYDKIETRMNSIENMLKILTGKDKTIDARKIALLQEDIDRIYNDLNDINNSFPSVNTMVKKERTVFSREVNECQCQHNRCSHASQGHIYNSKGRYNQKANNFQIANFNHHHKCSHTQKANSQCEKCGKYVDY</sequence>
<name>W6AKI1_9MOLU</name>
<gene>
    <name evidence="2" type="ORF">SSABA_v1c08100</name>
</gene>
<organism evidence="2 3">
    <name type="scientific">Spiroplasma sabaudiense Ar-1343</name>
    <dbReference type="NCBI Taxonomy" id="1276257"/>
    <lineage>
        <taxon>Bacteria</taxon>
        <taxon>Bacillati</taxon>
        <taxon>Mycoplasmatota</taxon>
        <taxon>Mollicutes</taxon>
        <taxon>Entomoplasmatales</taxon>
        <taxon>Spiroplasmataceae</taxon>
        <taxon>Spiroplasma</taxon>
    </lineage>
</organism>
<dbReference type="Proteomes" id="UP000019265">
    <property type="component" value="Chromosome"/>
</dbReference>
<feature type="coiled-coil region" evidence="1">
    <location>
        <begin position="2175"/>
        <end position="2224"/>
    </location>
</feature>
<dbReference type="HOGENOM" id="CLU_230118_0_0_14"/>
<evidence type="ECO:0000313" key="2">
    <source>
        <dbReference type="EMBL" id="AHI54209.1"/>
    </source>
</evidence>
<dbReference type="EMBL" id="CP006934">
    <property type="protein sequence ID" value="AHI54209.1"/>
    <property type="molecule type" value="Genomic_DNA"/>
</dbReference>
<accession>W6AKI1</accession>
<dbReference type="RefSeq" id="WP_025251346.1">
    <property type="nucleotide sequence ID" value="NZ_CP006934.1"/>
</dbReference>
<keyword evidence="1" id="KW-0175">Coiled coil</keyword>